<sequence length="84" mass="9409">MKKEARTREDRINGAAKAVEAEKNGNLSDEHAAVLFELLPRDAWSLIHTMFTNATTTFSAPAVRSAFKVQEFTRELIKHSSFTA</sequence>
<name>A0A0F9FTH8_9ZZZZ</name>
<proteinExistence type="predicted"/>
<dbReference type="AlphaFoldDB" id="A0A0F9FTH8"/>
<comment type="caution">
    <text evidence="1">The sequence shown here is derived from an EMBL/GenBank/DDBJ whole genome shotgun (WGS) entry which is preliminary data.</text>
</comment>
<organism evidence="1">
    <name type="scientific">marine sediment metagenome</name>
    <dbReference type="NCBI Taxonomy" id="412755"/>
    <lineage>
        <taxon>unclassified sequences</taxon>
        <taxon>metagenomes</taxon>
        <taxon>ecological metagenomes</taxon>
    </lineage>
</organism>
<evidence type="ECO:0000313" key="1">
    <source>
        <dbReference type="EMBL" id="KKL54422.1"/>
    </source>
</evidence>
<accession>A0A0F9FTH8</accession>
<dbReference type="EMBL" id="LAZR01031205">
    <property type="protein sequence ID" value="KKL54422.1"/>
    <property type="molecule type" value="Genomic_DNA"/>
</dbReference>
<protein>
    <submittedName>
        <fullName evidence="1">Uncharacterized protein</fullName>
    </submittedName>
</protein>
<reference evidence="1" key="1">
    <citation type="journal article" date="2015" name="Nature">
        <title>Complex archaea that bridge the gap between prokaryotes and eukaryotes.</title>
        <authorList>
            <person name="Spang A."/>
            <person name="Saw J.H."/>
            <person name="Jorgensen S.L."/>
            <person name="Zaremba-Niedzwiedzka K."/>
            <person name="Martijn J."/>
            <person name="Lind A.E."/>
            <person name="van Eijk R."/>
            <person name="Schleper C."/>
            <person name="Guy L."/>
            <person name="Ettema T.J."/>
        </authorList>
    </citation>
    <scope>NUCLEOTIDE SEQUENCE</scope>
</reference>
<gene>
    <name evidence="1" type="ORF">LCGC14_2265580</name>
</gene>